<sequence length="1416" mass="167600">MEPITLITIAGYVSLKFLDQFTKEEGYGRLKNLFFPKKKYKNQLIEIILETITEFRQHYLVKEGDSKFYFFQSQIIFEELNKYLLFAKQTINYEDLLHRFQENPNIIVPTKEELEFFYGRFTSKIKEDKKLKSLFIDENYKTKIFETIERLNSIEVKVDDIHEKIIDIKSSLNFIPDKDWFKNQCEKSIIVLGKRYTPELNFALEVSKIFDALGRTSDFKKSIAAIIDELLIKGRKVLKKKEEVKEDVELLEQKFDEIYQFYSAIDFENNEKIGFDNFITILDSIEEITGKLKQYYNKEEYKLQKEKNDFSHYHKYGTELRNLRDFENNIYKFRDFIEDGLCETANNPYLILEGEAGIGKSHMLGDIVTKRVKKNYESIFLLGQQFTTEDNPWTQIFSWLQIKNTTSEEFLSIINERAKITEKRIIIFIDAVNEGRGKYIWPENIRSFISEVKKYEYLGLVLSVRSSYKDLIFPKEDIKELSLIENKLYGFRNNEYDACKLFFSNYGIQLPSIPLLHPEFHNPLFLKLFCEGISKSGQNKIPDGVQGISSIINFFIKNVNTVLASSKRFDYSTGINLADRCVEAIIHYKLDSDLRYVSYEKAIEIIEEIVSKFVTKKGTFLDELISEGVFAKNLFWIEKDNYEEGIYLAYERFEDHLTCKYLLNTDLNLETEFQEGGSFFKYIEDENALYFNKGLIDAFSIQIPEKINKEFYELIPNLKDNYTIAESFVESLLWRKYETINDSSEKYVDEVVFSYDETHKLFWETIISVTSVPEHFYNAYSLHRHLSSLSMADRDATWTYLLKDKFDNDSSFKRLIDWGWNQENKLHISDESVKLTSITLAWFHTSTNRELRDSSTKALVNLLQNRIGVLIEVLKSFEKCNDPSVYERLFAVAYGCSLRTKQIEKLADLSEYIYKSIFKQKEEVYPHILLRDYARGVIEYTYYLKQKLTFDIIDARPPYKSYFPETVLSNEEIDELYKFDYDDPSFKKIYWSQNEILSSMTTEYGRGTGGYGDFGRYTFQSALSTWDVNPDDLSNIAVDWIFKKYGYDVEKHGEYDNSLEYNGRKAAIIERIGKKYQWLALYEITARVSDNFKKYERWANDGKEEPYQGPWNPYIRDIDPTILIKTTETYREDEEIDYWWISKDTFNWDCSLEDWVKKSDNLPVIEKLINVIDSEKNEWLVLEGHPGWSEAKKIGEEKWDNQHKRMWCQIRSYILEEKDFDDFTSWSVKQDFMGRWMPENREKYEVFNREYYWSQAYRDICYELEYEGQKRDVYDRKTGSFISSVLIPVETYMWEEEFDKSKEETITFMKPSLGIFNGMKLQYSDKEGEFLNSNGDLTCFDASTNNNSNSYFLIRKKPFLQYLKENNLKIVWTILGEKQVIGGATFGKEYLGTLGFSGTYYLKDNNITGVLNTKQS</sequence>
<evidence type="ECO:0000313" key="1">
    <source>
        <dbReference type="EMBL" id="KQB42560.1"/>
    </source>
</evidence>
<comment type="caution">
    <text evidence="1">The sequence shown here is derived from an EMBL/GenBank/DDBJ whole genome shotgun (WGS) entry which is preliminary data.</text>
</comment>
<protein>
    <recommendedName>
        <fullName evidence="3">ATP-binding protein</fullName>
    </recommendedName>
</protein>
<gene>
    <name evidence="1" type="ORF">RC62_3567</name>
</gene>
<dbReference type="PATRIC" id="fig|362413.3.peg.3493"/>
<dbReference type="Proteomes" id="UP000050443">
    <property type="component" value="Unassembled WGS sequence"/>
</dbReference>
<dbReference type="RefSeq" id="WP_055092545.1">
    <property type="nucleotide sequence ID" value="NZ_JRLF01000006.1"/>
</dbReference>
<reference evidence="1 2" key="1">
    <citation type="submission" date="2014-09" db="EMBL/GenBank/DDBJ databases">
        <title>Genome sequence of Flavobacterium aquidurense RC62.</title>
        <authorList>
            <person name="Kim J.F."/>
            <person name="Kwak M.-J."/>
        </authorList>
    </citation>
    <scope>NUCLEOTIDE SEQUENCE [LARGE SCALE GENOMIC DNA]</scope>
    <source>
        <strain evidence="1 2">RC62</strain>
    </source>
</reference>
<organism evidence="1 2">
    <name type="scientific">Flavobacterium aquidurense</name>
    <dbReference type="NCBI Taxonomy" id="362413"/>
    <lineage>
        <taxon>Bacteria</taxon>
        <taxon>Pseudomonadati</taxon>
        <taxon>Bacteroidota</taxon>
        <taxon>Flavobacteriia</taxon>
        <taxon>Flavobacteriales</taxon>
        <taxon>Flavobacteriaceae</taxon>
        <taxon>Flavobacterium</taxon>
    </lineage>
</organism>
<dbReference type="Gene3D" id="3.40.50.300">
    <property type="entry name" value="P-loop containing nucleotide triphosphate hydrolases"/>
    <property type="match status" value="1"/>
</dbReference>
<dbReference type="InterPro" id="IPR027417">
    <property type="entry name" value="P-loop_NTPase"/>
</dbReference>
<name>A0A0Q0RYN5_9FLAO</name>
<dbReference type="NCBIfam" id="NF041813">
    <property type="entry name" value="Avs2"/>
    <property type="match status" value="1"/>
</dbReference>
<evidence type="ECO:0008006" key="3">
    <source>
        <dbReference type="Google" id="ProtNLM"/>
    </source>
</evidence>
<dbReference type="EMBL" id="JRLF01000006">
    <property type="protein sequence ID" value="KQB42560.1"/>
    <property type="molecule type" value="Genomic_DNA"/>
</dbReference>
<accession>A0A0Q0RYN5</accession>
<evidence type="ECO:0000313" key="2">
    <source>
        <dbReference type="Proteomes" id="UP000050443"/>
    </source>
</evidence>
<dbReference type="STRING" id="362413.RC62_3567"/>
<proteinExistence type="predicted"/>